<proteinExistence type="predicted"/>
<evidence type="ECO:0000256" key="1">
    <source>
        <dbReference type="SAM" id="MobiDB-lite"/>
    </source>
</evidence>
<reference evidence="2" key="1">
    <citation type="submission" date="2016-02" db="EMBL/GenBank/DDBJ databases">
        <title>WGS assembly of Manihot esculenta.</title>
        <authorList>
            <person name="Bredeson J.V."/>
            <person name="Prochnik S.E."/>
            <person name="Lyons J.B."/>
            <person name="Schmutz J."/>
            <person name="Grimwood J."/>
            <person name="Vrebalov J."/>
            <person name="Bart R.S."/>
            <person name="Amuge T."/>
            <person name="Ferguson M.E."/>
            <person name="Green R."/>
            <person name="Putnam N."/>
            <person name="Stites J."/>
            <person name="Rounsley S."/>
            <person name="Rokhsar D.S."/>
        </authorList>
    </citation>
    <scope>NUCLEOTIDE SEQUENCE [LARGE SCALE GENOMIC DNA]</scope>
    <source>
        <tissue evidence="2">Leaf</tissue>
    </source>
</reference>
<gene>
    <name evidence="2" type="ORF">MANES_11G033600</name>
</gene>
<dbReference type="EMBL" id="CM004397">
    <property type="protein sequence ID" value="OAY36603.1"/>
    <property type="molecule type" value="Genomic_DNA"/>
</dbReference>
<evidence type="ECO:0000313" key="2">
    <source>
        <dbReference type="EMBL" id="OAY36603.1"/>
    </source>
</evidence>
<dbReference type="AlphaFoldDB" id="A0A2C9UXZ2"/>
<accession>A0A2C9UXZ2</accession>
<feature type="compositionally biased region" description="Low complexity" evidence="1">
    <location>
        <begin position="15"/>
        <end position="25"/>
    </location>
</feature>
<organism evidence="2">
    <name type="scientific">Manihot esculenta</name>
    <name type="common">Cassava</name>
    <name type="synonym">Jatropha manihot</name>
    <dbReference type="NCBI Taxonomy" id="3983"/>
    <lineage>
        <taxon>Eukaryota</taxon>
        <taxon>Viridiplantae</taxon>
        <taxon>Streptophyta</taxon>
        <taxon>Embryophyta</taxon>
        <taxon>Tracheophyta</taxon>
        <taxon>Spermatophyta</taxon>
        <taxon>Magnoliopsida</taxon>
        <taxon>eudicotyledons</taxon>
        <taxon>Gunneridae</taxon>
        <taxon>Pentapetalae</taxon>
        <taxon>rosids</taxon>
        <taxon>fabids</taxon>
        <taxon>Malpighiales</taxon>
        <taxon>Euphorbiaceae</taxon>
        <taxon>Crotonoideae</taxon>
        <taxon>Manihoteae</taxon>
        <taxon>Manihot</taxon>
    </lineage>
</organism>
<protein>
    <submittedName>
        <fullName evidence="2">Uncharacterized protein</fullName>
    </submittedName>
</protein>
<name>A0A2C9UXZ2_MANES</name>
<feature type="region of interest" description="Disordered" evidence="1">
    <location>
        <begin position="1"/>
        <end position="39"/>
    </location>
</feature>
<sequence>MEMGDPVGEPFIWDQEAAASQSSSQHLQKPLQPTKSARF</sequence>